<comment type="caution">
    <text evidence="2">The sequence shown here is derived from an EMBL/GenBank/DDBJ whole genome shotgun (WGS) entry which is preliminary data.</text>
</comment>
<evidence type="ECO:0000313" key="2">
    <source>
        <dbReference type="EMBL" id="MBL7632263.1"/>
    </source>
</evidence>
<sequence length="227" mass="23010">MSNATTAETRVPARRAIPPAGWLLPAGGLFFLAGGLFHPNEDRPELGMAQQMRVMYEDSAWYPAHTLMAVGAVLLAAALVALVRSRVLARDDHAHKAAVAAAVTAVISAPVALLHLLAATEADRIARGDSHPLTDVVLVADTVTVPLFGFAIAALAILGAARRTLGSPVAAAFGVVGGVGYALASGTAVFTSALDPLFPTALGVAVWAVVTGAGLVTRRHAAGATAG</sequence>
<name>A0A937USM4_9ACTN</name>
<organism evidence="2 3">
    <name type="scientific">Frankia nepalensis</name>
    <dbReference type="NCBI Taxonomy" id="1836974"/>
    <lineage>
        <taxon>Bacteria</taxon>
        <taxon>Bacillati</taxon>
        <taxon>Actinomycetota</taxon>
        <taxon>Actinomycetes</taxon>
        <taxon>Frankiales</taxon>
        <taxon>Frankiaceae</taxon>
        <taxon>Frankia</taxon>
    </lineage>
</organism>
<proteinExistence type="predicted"/>
<feature type="transmembrane region" description="Helical" evidence="1">
    <location>
        <begin position="138"/>
        <end position="158"/>
    </location>
</feature>
<dbReference type="EMBL" id="JAEACQ010000301">
    <property type="protein sequence ID" value="MBL7632263.1"/>
    <property type="molecule type" value="Genomic_DNA"/>
</dbReference>
<keyword evidence="1" id="KW-0812">Transmembrane</keyword>
<feature type="transmembrane region" description="Helical" evidence="1">
    <location>
        <begin position="170"/>
        <end position="191"/>
    </location>
</feature>
<dbReference type="RefSeq" id="WP_203005529.1">
    <property type="nucleotide sequence ID" value="NZ_JADWYU010000091.1"/>
</dbReference>
<reference evidence="2" key="1">
    <citation type="submission" date="2020-12" db="EMBL/GenBank/DDBJ databases">
        <title>Genomic characterization of non-nitrogen-fixing Frankia strains.</title>
        <authorList>
            <person name="Carlos-Shanley C."/>
            <person name="Guerra T."/>
            <person name="Hahn D."/>
        </authorList>
    </citation>
    <scope>NUCLEOTIDE SEQUENCE</scope>
    <source>
        <strain evidence="2">CN6</strain>
    </source>
</reference>
<protein>
    <recommendedName>
        <fullName evidence="4">DUF4386 domain-containing protein</fullName>
    </recommendedName>
</protein>
<evidence type="ECO:0000313" key="3">
    <source>
        <dbReference type="Proteomes" id="UP000604475"/>
    </source>
</evidence>
<keyword evidence="1" id="KW-0472">Membrane</keyword>
<feature type="transmembrane region" description="Helical" evidence="1">
    <location>
        <begin position="20"/>
        <end position="40"/>
    </location>
</feature>
<evidence type="ECO:0000256" key="1">
    <source>
        <dbReference type="SAM" id="Phobius"/>
    </source>
</evidence>
<keyword evidence="1" id="KW-1133">Transmembrane helix</keyword>
<evidence type="ECO:0008006" key="4">
    <source>
        <dbReference type="Google" id="ProtNLM"/>
    </source>
</evidence>
<keyword evidence="3" id="KW-1185">Reference proteome</keyword>
<gene>
    <name evidence="2" type="ORF">I7412_34945</name>
</gene>
<dbReference type="Proteomes" id="UP000604475">
    <property type="component" value="Unassembled WGS sequence"/>
</dbReference>
<accession>A0A937USM4</accession>
<feature type="transmembrane region" description="Helical" evidence="1">
    <location>
        <begin position="97"/>
        <end position="118"/>
    </location>
</feature>
<feature type="transmembrane region" description="Helical" evidence="1">
    <location>
        <begin position="60"/>
        <end position="85"/>
    </location>
</feature>
<feature type="transmembrane region" description="Helical" evidence="1">
    <location>
        <begin position="197"/>
        <end position="216"/>
    </location>
</feature>
<dbReference type="AlphaFoldDB" id="A0A937USM4"/>